<feature type="active site" evidence="5">
    <location>
        <position position="412"/>
    </location>
</feature>
<dbReference type="GO" id="GO:0006508">
    <property type="term" value="P:proteolysis"/>
    <property type="evidence" value="ECO:0007669"/>
    <property type="project" value="UniProtKB-KW"/>
</dbReference>
<dbReference type="PROSITE" id="PS50203">
    <property type="entry name" value="CALPAIN_CAT"/>
    <property type="match status" value="1"/>
</dbReference>
<comment type="similarity">
    <text evidence="1">Belongs to the peptidase C2 family.</text>
</comment>
<gene>
    <name evidence="8" type="ORF">ACFOVU_05315</name>
</gene>
<dbReference type="Pfam" id="PF00648">
    <property type="entry name" value="Peptidase_C2"/>
    <property type="match status" value="1"/>
</dbReference>
<dbReference type="InterPro" id="IPR000169">
    <property type="entry name" value="Pept_cys_AS"/>
</dbReference>
<keyword evidence="3 5" id="KW-0378">Hydrolase</keyword>
<dbReference type="InterPro" id="IPR022684">
    <property type="entry name" value="Calpain_cysteine_protease"/>
</dbReference>
<comment type="caution">
    <text evidence="8">The sequence shown here is derived from an EMBL/GenBank/DDBJ whole genome shotgun (WGS) entry which is preliminary data.</text>
</comment>
<evidence type="ECO:0000256" key="3">
    <source>
        <dbReference type="ARBA" id="ARBA00022801"/>
    </source>
</evidence>
<evidence type="ECO:0000256" key="2">
    <source>
        <dbReference type="ARBA" id="ARBA00022670"/>
    </source>
</evidence>
<dbReference type="GO" id="GO:0008233">
    <property type="term" value="F:peptidase activity"/>
    <property type="evidence" value="ECO:0007669"/>
    <property type="project" value="UniProtKB-KW"/>
</dbReference>
<feature type="region of interest" description="Disordered" evidence="6">
    <location>
        <begin position="82"/>
        <end position="139"/>
    </location>
</feature>
<dbReference type="PANTHER" id="PTHR10183">
    <property type="entry name" value="CALPAIN"/>
    <property type="match status" value="1"/>
</dbReference>
<feature type="region of interest" description="Disordered" evidence="6">
    <location>
        <begin position="1"/>
        <end position="22"/>
    </location>
</feature>
<accession>A0ABV8FGP2</accession>
<organism evidence="8 9">
    <name type="scientific">Nocardiopsis sediminis</name>
    <dbReference type="NCBI Taxonomy" id="1778267"/>
    <lineage>
        <taxon>Bacteria</taxon>
        <taxon>Bacillati</taxon>
        <taxon>Actinomycetota</taxon>
        <taxon>Actinomycetes</taxon>
        <taxon>Streptosporangiales</taxon>
        <taxon>Nocardiopsidaceae</taxon>
        <taxon>Nocardiopsis</taxon>
    </lineage>
</organism>
<keyword evidence="9" id="KW-1185">Reference proteome</keyword>
<evidence type="ECO:0000313" key="9">
    <source>
        <dbReference type="Proteomes" id="UP001595847"/>
    </source>
</evidence>
<evidence type="ECO:0000259" key="7">
    <source>
        <dbReference type="PROSITE" id="PS50203"/>
    </source>
</evidence>
<keyword evidence="2 5" id="KW-0645">Protease</keyword>
<name>A0ABV8FGP2_9ACTN</name>
<dbReference type="PROSITE" id="PS00139">
    <property type="entry name" value="THIOL_PROTEASE_CYS"/>
    <property type="match status" value="1"/>
</dbReference>
<dbReference type="SMART" id="SM00230">
    <property type="entry name" value="CysPc"/>
    <property type="match status" value="1"/>
</dbReference>
<dbReference type="SUPFAM" id="SSF54001">
    <property type="entry name" value="Cysteine proteinases"/>
    <property type="match status" value="1"/>
</dbReference>
<reference evidence="9" key="1">
    <citation type="journal article" date="2019" name="Int. J. Syst. Evol. Microbiol.">
        <title>The Global Catalogue of Microorganisms (GCM) 10K type strain sequencing project: providing services to taxonomists for standard genome sequencing and annotation.</title>
        <authorList>
            <consortium name="The Broad Institute Genomics Platform"/>
            <consortium name="The Broad Institute Genome Sequencing Center for Infectious Disease"/>
            <person name="Wu L."/>
            <person name="Ma J."/>
        </authorList>
    </citation>
    <scope>NUCLEOTIDE SEQUENCE [LARGE SCALE GENOMIC DNA]</scope>
    <source>
        <strain evidence="9">TBRC 1826</strain>
    </source>
</reference>
<dbReference type="InterPro" id="IPR001300">
    <property type="entry name" value="Peptidase_C2_calpain_cat"/>
</dbReference>
<keyword evidence="4 5" id="KW-0788">Thiol protease</keyword>
<dbReference type="RefSeq" id="WP_378530330.1">
    <property type="nucleotide sequence ID" value="NZ_JBHSBH010000004.1"/>
</dbReference>
<evidence type="ECO:0000313" key="8">
    <source>
        <dbReference type="EMBL" id="MFC3995320.1"/>
    </source>
</evidence>
<protein>
    <submittedName>
        <fullName evidence="8">C2 family cysteine protease</fullName>
    </submittedName>
</protein>
<feature type="compositionally biased region" description="Low complexity" evidence="6">
    <location>
        <begin position="82"/>
        <end position="96"/>
    </location>
</feature>
<dbReference type="InterPro" id="IPR038765">
    <property type="entry name" value="Papain-like_cys_pep_sf"/>
</dbReference>
<proteinExistence type="inferred from homology"/>
<feature type="domain" description="Calpain catalytic" evidence="7">
    <location>
        <begin position="259"/>
        <end position="431"/>
    </location>
</feature>
<evidence type="ECO:0000256" key="4">
    <source>
        <dbReference type="ARBA" id="ARBA00022807"/>
    </source>
</evidence>
<feature type="active site" evidence="5">
    <location>
        <position position="268"/>
    </location>
</feature>
<evidence type="ECO:0000256" key="5">
    <source>
        <dbReference type="PROSITE-ProRule" id="PRU00239"/>
    </source>
</evidence>
<evidence type="ECO:0000256" key="6">
    <source>
        <dbReference type="SAM" id="MobiDB-lite"/>
    </source>
</evidence>
<dbReference type="Proteomes" id="UP001595847">
    <property type="component" value="Unassembled WGS sequence"/>
</dbReference>
<evidence type="ECO:0000256" key="1">
    <source>
        <dbReference type="ARBA" id="ARBA00007623"/>
    </source>
</evidence>
<sequence>MRTPFTRSADPGPRRAVAAGRRRRRPCLSLGDRGAGFAEYGAVILLVAGVAAVVFTTGIGDRVAGFINAALCDVSQSAIESADGCGADGSDGTDAASDTRSDTTTRSQPAADGTGQGPGGAPGSPPPDPPPGYPSPQDFADAEADIERIRGYLNEGICLWWCRDGEPQDVMADMTAGELNALLWTLSDGEIRELLDSDGARGIILDRVDLATLRHVRAIDPDNIEPDYDDIEYDIDNLAWGTVPDGRLWPEDGEISAEDVHQGALGDCWWVAGLAATAEQNPEVIRDMIRENPNGTYTVIFGNGQSVTVTPDLVLKEDGGVLFAKPQDDVLWPAILEKAYAQREGGFGDIENGRPGDAMQILTGSESEHHSPGDVDQRRIEDWLANGTAITIQTKDDEDDGPYEKETLIGDHSYVVTGFENGRVRLYNPWGYRHTTLSMEEFREHLETVETNSFG</sequence>
<dbReference type="EMBL" id="JBHSBH010000004">
    <property type="protein sequence ID" value="MFC3995320.1"/>
    <property type="molecule type" value="Genomic_DNA"/>
</dbReference>
<feature type="compositionally biased region" description="Low complexity" evidence="6">
    <location>
        <begin position="104"/>
        <end position="113"/>
    </location>
</feature>
<feature type="active site" evidence="5">
    <location>
        <position position="428"/>
    </location>
</feature>
<dbReference type="PANTHER" id="PTHR10183:SF379">
    <property type="entry name" value="CALPAIN-5"/>
    <property type="match status" value="1"/>
</dbReference>
<feature type="compositionally biased region" description="Pro residues" evidence="6">
    <location>
        <begin position="123"/>
        <end position="134"/>
    </location>
</feature>